<evidence type="ECO:0000313" key="4">
    <source>
        <dbReference type="EMBL" id="TCC66478.1"/>
    </source>
</evidence>
<dbReference type="Gene3D" id="3.40.630.30">
    <property type="match status" value="1"/>
</dbReference>
<dbReference type="Pfam" id="PF00583">
    <property type="entry name" value="Acetyltransf_1"/>
    <property type="match status" value="2"/>
</dbReference>
<sequence length="294" mass="32211">MELSSRPATPDDAGAMYQVIAAGEQDWHGQVDAIPDQVAADLRRPGLNPERDTLVVHAENGDLAGWVWLHLGKRAQVAVHPSYRGLGIGTMLLDWIEARSHEAGSDWVAQTVDDADKAGTDLLRSRGYEVLATNWLLVRSIDVPAARELSAGIRLGAYDPARAHEVHELVEDAFSAFQSRRKSFEEWGQLTVERPSFLPEVSTLAYAGDELVGAVLALDLPDSGEGYVEQLAVRADQRNKGIARAMLDQTCAEFARLGRDSCILWTHSGTGALAMYEHLGMHVRRSTTVYRASV</sequence>
<dbReference type="Proteomes" id="UP000291144">
    <property type="component" value="Unassembled WGS sequence"/>
</dbReference>
<gene>
    <name evidence="4" type="ORF">E0H73_06275</name>
</gene>
<evidence type="ECO:0000259" key="3">
    <source>
        <dbReference type="PROSITE" id="PS51186"/>
    </source>
</evidence>
<name>A0A4R0L6D5_9ACTN</name>
<keyword evidence="2" id="KW-0012">Acyltransferase</keyword>
<dbReference type="RefSeq" id="WP_131352413.1">
    <property type="nucleotide sequence ID" value="NZ_SJKB01000001.1"/>
</dbReference>
<dbReference type="InterPro" id="IPR050832">
    <property type="entry name" value="Bact_Acetyltransf"/>
</dbReference>
<evidence type="ECO:0000256" key="1">
    <source>
        <dbReference type="ARBA" id="ARBA00022679"/>
    </source>
</evidence>
<dbReference type="CDD" id="cd04301">
    <property type="entry name" value="NAT_SF"/>
    <property type="match status" value="2"/>
</dbReference>
<evidence type="ECO:0000256" key="2">
    <source>
        <dbReference type="ARBA" id="ARBA00023315"/>
    </source>
</evidence>
<feature type="domain" description="N-acetyltransferase" evidence="3">
    <location>
        <begin position="153"/>
        <end position="294"/>
    </location>
</feature>
<keyword evidence="5" id="KW-1185">Reference proteome</keyword>
<evidence type="ECO:0000313" key="5">
    <source>
        <dbReference type="Proteomes" id="UP000291144"/>
    </source>
</evidence>
<dbReference type="EMBL" id="SJKB01000001">
    <property type="protein sequence ID" value="TCC66478.1"/>
    <property type="molecule type" value="Genomic_DNA"/>
</dbReference>
<comment type="caution">
    <text evidence="4">The sequence shown here is derived from an EMBL/GenBank/DDBJ whole genome shotgun (WGS) entry which is preliminary data.</text>
</comment>
<keyword evidence="1 4" id="KW-0808">Transferase</keyword>
<protein>
    <submittedName>
        <fullName evidence="4">GNAT family N-acetyltransferase</fullName>
    </submittedName>
</protein>
<dbReference type="PROSITE" id="PS51186">
    <property type="entry name" value="GNAT"/>
    <property type="match status" value="2"/>
</dbReference>
<feature type="domain" description="N-acetyltransferase" evidence="3">
    <location>
        <begin position="3"/>
        <end position="150"/>
    </location>
</feature>
<dbReference type="GO" id="GO:0016747">
    <property type="term" value="F:acyltransferase activity, transferring groups other than amino-acyl groups"/>
    <property type="evidence" value="ECO:0007669"/>
    <property type="project" value="InterPro"/>
</dbReference>
<organism evidence="4 5">
    <name type="scientific">Kribbella pittospori</name>
    <dbReference type="NCBI Taxonomy" id="722689"/>
    <lineage>
        <taxon>Bacteria</taxon>
        <taxon>Bacillati</taxon>
        <taxon>Actinomycetota</taxon>
        <taxon>Actinomycetes</taxon>
        <taxon>Propionibacteriales</taxon>
        <taxon>Kribbellaceae</taxon>
        <taxon>Kribbella</taxon>
    </lineage>
</organism>
<dbReference type="AlphaFoldDB" id="A0A4R0L6D5"/>
<dbReference type="SUPFAM" id="SSF55729">
    <property type="entry name" value="Acyl-CoA N-acyltransferases (Nat)"/>
    <property type="match status" value="2"/>
</dbReference>
<proteinExistence type="predicted"/>
<reference evidence="4 5" key="1">
    <citation type="submission" date="2019-02" db="EMBL/GenBank/DDBJ databases">
        <title>Kribbella capetownensis sp. nov. and Kribbella speibonae sp. nov., isolated from soil.</title>
        <authorList>
            <person name="Curtis S.M."/>
            <person name="Norton I."/>
            <person name="Everest G.J."/>
            <person name="Meyers P.R."/>
        </authorList>
    </citation>
    <scope>NUCLEOTIDE SEQUENCE [LARGE SCALE GENOMIC DNA]</scope>
    <source>
        <strain evidence="4 5">NRRL B-24813</strain>
    </source>
</reference>
<accession>A0A4R0L6D5</accession>
<dbReference type="InterPro" id="IPR016181">
    <property type="entry name" value="Acyl_CoA_acyltransferase"/>
</dbReference>
<dbReference type="OrthoDB" id="9799092at2"/>
<dbReference type="InterPro" id="IPR000182">
    <property type="entry name" value="GNAT_dom"/>
</dbReference>
<dbReference type="PANTHER" id="PTHR43877">
    <property type="entry name" value="AMINOALKYLPHOSPHONATE N-ACETYLTRANSFERASE-RELATED-RELATED"/>
    <property type="match status" value="1"/>
</dbReference>